<protein>
    <recommendedName>
        <fullName evidence="3">AB hydrolase-1 domain-containing protein</fullName>
    </recommendedName>
</protein>
<dbReference type="PRINTS" id="PR00111">
    <property type="entry name" value="ABHYDROLASE"/>
</dbReference>
<dbReference type="InterPro" id="IPR000073">
    <property type="entry name" value="AB_hydrolase_1"/>
</dbReference>
<name>A0A0C3AGM9_SERVB</name>
<evidence type="ECO:0000256" key="2">
    <source>
        <dbReference type="ARBA" id="ARBA00022801"/>
    </source>
</evidence>
<dbReference type="GO" id="GO:0016020">
    <property type="term" value="C:membrane"/>
    <property type="evidence" value="ECO:0007669"/>
    <property type="project" value="TreeGrafter"/>
</dbReference>
<evidence type="ECO:0000313" key="4">
    <source>
        <dbReference type="EMBL" id="KIM23805.1"/>
    </source>
</evidence>
<dbReference type="STRING" id="933852.A0A0C3AGM9"/>
<dbReference type="SUPFAM" id="SSF53474">
    <property type="entry name" value="alpha/beta-Hydrolases"/>
    <property type="match status" value="1"/>
</dbReference>
<dbReference type="InterPro" id="IPR002410">
    <property type="entry name" value="Peptidase_S33"/>
</dbReference>
<dbReference type="InterPro" id="IPR029058">
    <property type="entry name" value="AB_hydrolase_fold"/>
</dbReference>
<dbReference type="Pfam" id="PF00561">
    <property type="entry name" value="Abhydrolase_1"/>
    <property type="match status" value="1"/>
</dbReference>
<dbReference type="HOGENOM" id="CLU_020336_50_0_1"/>
<dbReference type="GO" id="GO:0006508">
    <property type="term" value="P:proteolysis"/>
    <property type="evidence" value="ECO:0007669"/>
    <property type="project" value="InterPro"/>
</dbReference>
<dbReference type="Gene3D" id="3.40.50.1820">
    <property type="entry name" value="alpha/beta hydrolase"/>
    <property type="match status" value="1"/>
</dbReference>
<organism evidence="4 5">
    <name type="scientific">Serendipita vermifera MAFF 305830</name>
    <dbReference type="NCBI Taxonomy" id="933852"/>
    <lineage>
        <taxon>Eukaryota</taxon>
        <taxon>Fungi</taxon>
        <taxon>Dikarya</taxon>
        <taxon>Basidiomycota</taxon>
        <taxon>Agaricomycotina</taxon>
        <taxon>Agaricomycetes</taxon>
        <taxon>Sebacinales</taxon>
        <taxon>Serendipitaceae</taxon>
        <taxon>Serendipita</taxon>
    </lineage>
</organism>
<keyword evidence="5" id="KW-1185">Reference proteome</keyword>
<proteinExistence type="inferred from homology"/>
<evidence type="ECO:0000259" key="3">
    <source>
        <dbReference type="Pfam" id="PF00561"/>
    </source>
</evidence>
<feature type="domain" description="AB hydrolase-1" evidence="3">
    <location>
        <begin position="24"/>
        <end position="265"/>
    </location>
</feature>
<keyword evidence="2" id="KW-0378">Hydrolase</keyword>
<comment type="similarity">
    <text evidence="1">Belongs to the peptidase S33 family.</text>
</comment>
<dbReference type="PANTHER" id="PTHR43798:SF33">
    <property type="entry name" value="HYDROLASE, PUTATIVE (AFU_ORTHOLOGUE AFUA_2G14860)-RELATED"/>
    <property type="match status" value="1"/>
</dbReference>
<sequence>MSPFSLVINDNELCCETFGREDAPLMIALHGAPGVGWRDEPRETFKEYADMFRVLVFDLRGSGHSGGTPPFSHTSWVADVESLRQWARVDRFVLAGGSYGGFLALEYAVKHPNRVRALVLRDTAASSKGLNEAAIERAKASDRIKVDVPRLMRLFNGQMRDNEDLKETFKAILPLYTHDYDPGQAEEALKSCIFRFETHNAAFANEVPRFNVTDRLNTITCPTLVTVGRADWACTVERNEVIATGVPNSTFVIFERSGHAPQVEEKELWHKTVRDFLCGLST</sequence>
<evidence type="ECO:0000313" key="5">
    <source>
        <dbReference type="Proteomes" id="UP000054097"/>
    </source>
</evidence>
<gene>
    <name evidence="4" type="ORF">M408DRAFT_27628</name>
</gene>
<dbReference type="OrthoDB" id="2559954at2759"/>
<accession>A0A0C3AGM9</accession>
<dbReference type="PANTHER" id="PTHR43798">
    <property type="entry name" value="MONOACYLGLYCEROL LIPASE"/>
    <property type="match status" value="1"/>
</dbReference>
<dbReference type="AlphaFoldDB" id="A0A0C3AGM9"/>
<reference evidence="4 5" key="1">
    <citation type="submission" date="2014-04" db="EMBL/GenBank/DDBJ databases">
        <authorList>
            <consortium name="DOE Joint Genome Institute"/>
            <person name="Kuo A."/>
            <person name="Zuccaro A."/>
            <person name="Kohler A."/>
            <person name="Nagy L.G."/>
            <person name="Floudas D."/>
            <person name="Copeland A."/>
            <person name="Barry K.W."/>
            <person name="Cichocki N."/>
            <person name="Veneault-Fourrey C."/>
            <person name="LaButti K."/>
            <person name="Lindquist E.A."/>
            <person name="Lipzen A."/>
            <person name="Lundell T."/>
            <person name="Morin E."/>
            <person name="Murat C."/>
            <person name="Sun H."/>
            <person name="Tunlid A."/>
            <person name="Henrissat B."/>
            <person name="Grigoriev I.V."/>
            <person name="Hibbett D.S."/>
            <person name="Martin F."/>
            <person name="Nordberg H.P."/>
            <person name="Cantor M.N."/>
            <person name="Hua S.X."/>
        </authorList>
    </citation>
    <scope>NUCLEOTIDE SEQUENCE [LARGE SCALE GENOMIC DNA]</scope>
    <source>
        <strain evidence="4 5">MAFF 305830</strain>
    </source>
</reference>
<dbReference type="InterPro" id="IPR050266">
    <property type="entry name" value="AB_hydrolase_sf"/>
</dbReference>
<dbReference type="GO" id="GO:0008233">
    <property type="term" value="F:peptidase activity"/>
    <property type="evidence" value="ECO:0007669"/>
    <property type="project" value="InterPro"/>
</dbReference>
<dbReference type="PRINTS" id="PR00793">
    <property type="entry name" value="PROAMNOPTASE"/>
</dbReference>
<dbReference type="Proteomes" id="UP000054097">
    <property type="component" value="Unassembled WGS sequence"/>
</dbReference>
<evidence type="ECO:0000256" key="1">
    <source>
        <dbReference type="ARBA" id="ARBA00010088"/>
    </source>
</evidence>
<reference evidence="5" key="2">
    <citation type="submission" date="2015-01" db="EMBL/GenBank/DDBJ databases">
        <title>Evolutionary Origins and Diversification of the Mycorrhizal Mutualists.</title>
        <authorList>
            <consortium name="DOE Joint Genome Institute"/>
            <consortium name="Mycorrhizal Genomics Consortium"/>
            <person name="Kohler A."/>
            <person name="Kuo A."/>
            <person name="Nagy L.G."/>
            <person name="Floudas D."/>
            <person name="Copeland A."/>
            <person name="Barry K.W."/>
            <person name="Cichocki N."/>
            <person name="Veneault-Fourrey C."/>
            <person name="LaButti K."/>
            <person name="Lindquist E.A."/>
            <person name="Lipzen A."/>
            <person name="Lundell T."/>
            <person name="Morin E."/>
            <person name="Murat C."/>
            <person name="Riley R."/>
            <person name="Ohm R."/>
            <person name="Sun H."/>
            <person name="Tunlid A."/>
            <person name="Henrissat B."/>
            <person name="Grigoriev I.V."/>
            <person name="Hibbett D.S."/>
            <person name="Martin F."/>
        </authorList>
    </citation>
    <scope>NUCLEOTIDE SEQUENCE [LARGE SCALE GENOMIC DNA]</scope>
    <source>
        <strain evidence="5">MAFF 305830</strain>
    </source>
</reference>
<dbReference type="EMBL" id="KN824332">
    <property type="protein sequence ID" value="KIM23805.1"/>
    <property type="molecule type" value="Genomic_DNA"/>
</dbReference>